<evidence type="ECO:0000256" key="5">
    <source>
        <dbReference type="ARBA" id="ARBA00023180"/>
    </source>
</evidence>
<dbReference type="SUPFAM" id="SSF53474">
    <property type="entry name" value="alpha/beta-Hydrolases"/>
    <property type="match status" value="1"/>
</dbReference>
<dbReference type="EMBL" id="KQ434783">
    <property type="protein sequence ID" value="KZC04935.1"/>
    <property type="molecule type" value="Genomic_DNA"/>
</dbReference>
<feature type="domain" description="Carboxylesterase type B" evidence="7">
    <location>
        <begin position="23"/>
        <end position="66"/>
    </location>
</feature>
<evidence type="ECO:0000256" key="4">
    <source>
        <dbReference type="ARBA" id="ARBA00023157"/>
    </source>
</evidence>
<proteinExistence type="inferred from homology"/>
<evidence type="ECO:0000313" key="8">
    <source>
        <dbReference type="EMBL" id="KZC04935.1"/>
    </source>
</evidence>
<dbReference type="Pfam" id="PF00135">
    <property type="entry name" value="COesterase"/>
    <property type="match status" value="2"/>
</dbReference>
<feature type="domain" description="Carboxylesterase type B" evidence="7">
    <location>
        <begin position="70"/>
        <end position="456"/>
    </location>
</feature>
<evidence type="ECO:0000313" key="9">
    <source>
        <dbReference type="Proteomes" id="UP000076502"/>
    </source>
</evidence>
<comment type="similarity">
    <text evidence="1 6">Belongs to the type-B carboxylesterase/lipase family.</text>
</comment>
<sequence>MELQFVLTLIVLVTSAQCEVYTSVVETDIGPVRGRYLYTTTELKQFSAFLGIPYAEPPLGDLRFAVKFPNPDKPYPVMIWIYGGAFLCGANHRIFYGPDLLIEDDVIVVAMNYRLGPLGFMSLGIKDCPGNQGLKDQRLAMQWVQRNIAKFGGDPNLVTIFGESAGSASTSYHLMSHNSRGLFHRVILQSGTPLCTWTYQTERYATMKAQELAKRTGILDTDPEQILEKLKNTELHEIMNAAADMGSVIYRVEANFPFVPTTESADPDEAVITECPLSYFESGDVADVPIMLGYNHNEAILFTAVPDDVQRIIFNEISSGLNLAGLNFAADFAQLATNITGSSFGDLTYMITTYFFRSPIDLSQQMLARRNSDKPVFYYQLSYSVPTNLHRFFEPTLSGTSHIDDIGQIFQTFGSPIDPYNPENVRRKQFVKLWTNFAKYGNPTPPGKSDVVWLDSKSGGLQMQLEFNNFHMTPREIDEDSVNFVQKPFIKTLPILQNCRNNILEGFNIFDTIL</sequence>
<keyword evidence="4" id="KW-1015">Disulfide bond</keyword>
<dbReference type="EC" id="3.1.1.-" evidence="6"/>
<dbReference type="InterPro" id="IPR002018">
    <property type="entry name" value="CarbesteraseB"/>
</dbReference>
<organism evidence="8 9">
    <name type="scientific">Dufourea novaeangliae</name>
    <name type="common">Sweat bee</name>
    <dbReference type="NCBI Taxonomy" id="178035"/>
    <lineage>
        <taxon>Eukaryota</taxon>
        <taxon>Metazoa</taxon>
        <taxon>Ecdysozoa</taxon>
        <taxon>Arthropoda</taxon>
        <taxon>Hexapoda</taxon>
        <taxon>Insecta</taxon>
        <taxon>Pterygota</taxon>
        <taxon>Neoptera</taxon>
        <taxon>Endopterygota</taxon>
        <taxon>Hymenoptera</taxon>
        <taxon>Apocrita</taxon>
        <taxon>Aculeata</taxon>
        <taxon>Apoidea</taxon>
        <taxon>Anthophila</taxon>
        <taxon>Halictidae</taxon>
        <taxon>Rophitinae</taxon>
        <taxon>Dufourea</taxon>
    </lineage>
</organism>
<dbReference type="Proteomes" id="UP000076502">
    <property type="component" value="Unassembled WGS sequence"/>
</dbReference>
<dbReference type="PANTHER" id="PTHR43142:SF1">
    <property type="entry name" value="CARBOXYLIC ESTER HYDROLASE"/>
    <property type="match status" value="1"/>
</dbReference>
<evidence type="ECO:0000256" key="3">
    <source>
        <dbReference type="ARBA" id="ARBA00022801"/>
    </source>
</evidence>
<evidence type="ECO:0000256" key="1">
    <source>
        <dbReference type="ARBA" id="ARBA00005964"/>
    </source>
</evidence>
<dbReference type="InterPro" id="IPR029058">
    <property type="entry name" value="AB_hydrolase_fold"/>
</dbReference>
<dbReference type="STRING" id="178035.A0A154NZ30"/>
<accession>A0A154NZ30</accession>
<dbReference type="Gene3D" id="3.40.50.1820">
    <property type="entry name" value="alpha/beta hydrolase"/>
    <property type="match status" value="1"/>
</dbReference>
<dbReference type="PANTHER" id="PTHR43142">
    <property type="entry name" value="CARBOXYLIC ESTER HYDROLASE"/>
    <property type="match status" value="1"/>
</dbReference>
<dbReference type="AlphaFoldDB" id="A0A154NZ30"/>
<evidence type="ECO:0000256" key="2">
    <source>
        <dbReference type="ARBA" id="ARBA00022487"/>
    </source>
</evidence>
<keyword evidence="9" id="KW-1185">Reference proteome</keyword>
<keyword evidence="5" id="KW-0325">Glycoprotein</keyword>
<keyword evidence="2" id="KW-0719">Serine esterase</keyword>
<feature type="chain" id="PRO_5007359310" description="Carboxylic ester hydrolase" evidence="6">
    <location>
        <begin position="19"/>
        <end position="514"/>
    </location>
</feature>
<dbReference type="GO" id="GO:0052689">
    <property type="term" value="F:carboxylic ester hydrolase activity"/>
    <property type="evidence" value="ECO:0007669"/>
    <property type="project" value="UniProtKB-KW"/>
</dbReference>
<protein>
    <recommendedName>
        <fullName evidence="6">Carboxylic ester hydrolase</fullName>
        <ecNumber evidence="6">3.1.1.-</ecNumber>
    </recommendedName>
</protein>
<keyword evidence="6" id="KW-0732">Signal</keyword>
<evidence type="ECO:0000256" key="6">
    <source>
        <dbReference type="RuleBase" id="RU361235"/>
    </source>
</evidence>
<feature type="signal peptide" evidence="6">
    <location>
        <begin position="1"/>
        <end position="18"/>
    </location>
</feature>
<dbReference type="InterPro" id="IPR019826">
    <property type="entry name" value="Carboxylesterase_B_AS"/>
</dbReference>
<gene>
    <name evidence="8" type="ORF">WN55_09734</name>
</gene>
<dbReference type="OrthoDB" id="19653at2759"/>
<name>A0A154NZ30_DUFNO</name>
<keyword evidence="3 6" id="KW-0378">Hydrolase</keyword>
<reference evidence="8 9" key="1">
    <citation type="submission" date="2015-07" db="EMBL/GenBank/DDBJ databases">
        <title>The genome of Dufourea novaeangliae.</title>
        <authorList>
            <person name="Pan H."/>
            <person name="Kapheim K."/>
        </authorList>
    </citation>
    <scope>NUCLEOTIDE SEQUENCE [LARGE SCALE GENOMIC DNA]</scope>
    <source>
        <strain evidence="8">0120121106</strain>
        <tissue evidence="8">Whole body</tissue>
    </source>
</reference>
<evidence type="ECO:0000259" key="7">
    <source>
        <dbReference type="Pfam" id="PF00135"/>
    </source>
</evidence>
<dbReference type="PROSITE" id="PS00122">
    <property type="entry name" value="CARBOXYLESTERASE_B_1"/>
    <property type="match status" value="1"/>
</dbReference>